<evidence type="ECO:0000313" key="3">
    <source>
        <dbReference type="Proteomes" id="UP000655523"/>
    </source>
</evidence>
<comment type="caution">
    <text evidence="2">The sequence shown here is derived from an EMBL/GenBank/DDBJ whole genome shotgun (WGS) entry which is preliminary data.</text>
</comment>
<dbReference type="GO" id="GO:0003677">
    <property type="term" value="F:DNA binding"/>
    <property type="evidence" value="ECO:0007669"/>
    <property type="project" value="InterPro"/>
</dbReference>
<dbReference type="InterPro" id="IPR011856">
    <property type="entry name" value="tRNA_endonuc-like_dom_sf"/>
</dbReference>
<dbReference type="InterPro" id="IPR052906">
    <property type="entry name" value="Type_IV_Methyl-Rstrct_Enzyme"/>
</dbReference>
<feature type="domain" description="Restriction endonuclease type IV Mrr" evidence="1">
    <location>
        <begin position="35"/>
        <end position="143"/>
    </location>
</feature>
<dbReference type="GO" id="GO:0009307">
    <property type="term" value="P:DNA restriction-modification system"/>
    <property type="evidence" value="ECO:0007669"/>
    <property type="project" value="InterPro"/>
</dbReference>
<gene>
    <name evidence="2" type="ORF">GNZ13_35625</name>
</gene>
<sequence length="178" mass="19518">MKRSRPVRGATCGVRERIAFASCADHTRSVVHLRLFELTVASVFSDFGYKAAATAYSNDGGIDVVLEDGTGGRIGVQVKRQRRSVEVEQLRAFLGALTLGGFTSGVFVSSSRFCRGAILVAQRSTERIMPIEIVDANRFFDMLGFAQLNHAPGPEDCGITRTDPLKFRCNNYSHLNTL</sequence>
<dbReference type="InterPro" id="IPR007560">
    <property type="entry name" value="Restrct_endonuc_IV_Mrr"/>
</dbReference>
<accession>A0A972SL50</accession>
<dbReference type="GO" id="GO:0015666">
    <property type="term" value="F:restriction endodeoxyribonuclease activity"/>
    <property type="evidence" value="ECO:0007669"/>
    <property type="project" value="TreeGrafter"/>
</dbReference>
<dbReference type="AlphaFoldDB" id="A0A972SL50"/>
<name>A0A972SL50_9BURK</name>
<protein>
    <recommendedName>
        <fullName evidence="1">Restriction endonuclease type IV Mrr domain-containing protein</fullName>
    </recommendedName>
</protein>
<dbReference type="PANTHER" id="PTHR30015">
    <property type="entry name" value="MRR RESTRICTION SYSTEM PROTEIN"/>
    <property type="match status" value="1"/>
</dbReference>
<dbReference type="Gene3D" id="3.40.1350.10">
    <property type="match status" value="1"/>
</dbReference>
<reference evidence="2 3" key="1">
    <citation type="submission" date="2019-11" db="EMBL/GenBank/DDBJ databases">
        <title>Metabolism of dissolved organic matter in forest soils.</title>
        <authorList>
            <person name="Cyle K.T."/>
            <person name="Wilhelm R.C."/>
            <person name="Martinez C.E."/>
        </authorList>
    </citation>
    <scope>NUCLEOTIDE SEQUENCE [LARGE SCALE GENOMIC DNA]</scope>
    <source>
        <strain evidence="2 3">5N</strain>
    </source>
</reference>
<dbReference type="Proteomes" id="UP000655523">
    <property type="component" value="Unassembled WGS sequence"/>
</dbReference>
<organism evidence="2 3">
    <name type="scientific">Paraburkholderia elongata</name>
    <dbReference type="NCBI Taxonomy" id="2675747"/>
    <lineage>
        <taxon>Bacteria</taxon>
        <taxon>Pseudomonadati</taxon>
        <taxon>Pseudomonadota</taxon>
        <taxon>Betaproteobacteria</taxon>
        <taxon>Burkholderiales</taxon>
        <taxon>Burkholderiaceae</taxon>
        <taxon>Paraburkholderia</taxon>
    </lineage>
</organism>
<dbReference type="SUPFAM" id="SSF52980">
    <property type="entry name" value="Restriction endonuclease-like"/>
    <property type="match status" value="1"/>
</dbReference>
<dbReference type="EMBL" id="WOEZ01000199">
    <property type="protein sequence ID" value="NPT59743.1"/>
    <property type="molecule type" value="Genomic_DNA"/>
</dbReference>
<dbReference type="PANTHER" id="PTHR30015:SF7">
    <property type="entry name" value="TYPE IV METHYL-DIRECTED RESTRICTION ENZYME ECOKMRR"/>
    <property type="match status" value="1"/>
</dbReference>
<evidence type="ECO:0000259" key="1">
    <source>
        <dbReference type="Pfam" id="PF04471"/>
    </source>
</evidence>
<proteinExistence type="predicted"/>
<evidence type="ECO:0000313" key="2">
    <source>
        <dbReference type="EMBL" id="NPT59743.1"/>
    </source>
</evidence>
<dbReference type="InterPro" id="IPR011335">
    <property type="entry name" value="Restrct_endonuc-II-like"/>
</dbReference>
<keyword evidence="3" id="KW-1185">Reference proteome</keyword>
<dbReference type="Pfam" id="PF04471">
    <property type="entry name" value="Mrr_cat"/>
    <property type="match status" value="1"/>
</dbReference>